<keyword evidence="3" id="KW-0813">Transport</keyword>
<feature type="compositionally biased region" description="Polar residues" evidence="8">
    <location>
        <begin position="284"/>
        <end position="307"/>
    </location>
</feature>
<dbReference type="GO" id="GO:0005634">
    <property type="term" value="C:nucleus"/>
    <property type="evidence" value="ECO:0007669"/>
    <property type="project" value="UniProtKB-SubCell"/>
</dbReference>
<evidence type="ECO:0000256" key="8">
    <source>
        <dbReference type="SAM" id="MobiDB-lite"/>
    </source>
</evidence>
<comment type="similarity">
    <text evidence="2">Belongs to the NXF family.</text>
</comment>
<dbReference type="RefSeq" id="XP_022826522.1">
    <property type="nucleotide sequence ID" value="XM_022970754.1"/>
</dbReference>
<evidence type="ECO:0000256" key="1">
    <source>
        <dbReference type="ARBA" id="ARBA00004123"/>
    </source>
</evidence>
<dbReference type="AlphaFoldDB" id="A0A9J7ED65"/>
<dbReference type="OrthoDB" id="25872at2759"/>
<dbReference type="InterPro" id="IPR002075">
    <property type="entry name" value="NTF2_dom"/>
</dbReference>
<dbReference type="InterPro" id="IPR030217">
    <property type="entry name" value="NXF_fam"/>
</dbReference>
<keyword evidence="5" id="KW-0677">Repeat</keyword>
<dbReference type="GO" id="GO:0003723">
    <property type="term" value="F:RNA binding"/>
    <property type="evidence" value="ECO:0007669"/>
    <property type="project" value="TreeGrafter"/>
</dbReference>
<evidence type="ECO:0000313" key="11">
    <source>
        <dbReference type="Proteomes" id="UP000301870"/>
    </source>
</evidence>
<feature type="compositionally biased region" description="Low complexity" evidence="8">
    <location>
        <begin position="44"/>
        <end position="56"/>
    </location>
</feature>
<dbReference type="PROSITE" id="PS51281">
    <property type="entry name" value="TAP_C"/>
    <property type="match status" value="1"/>
</dbReference>
<protein>
    <submittedName>
        <fullName evidence="12 13">Uncharacterized protein LOC111356422 isoform X1</fullName>
    </submittedName>
</protein>
<dbReference type="InterPro" id="IPR032675">
    <property type="entry name" value="LRR_dom_sf"/>
</dbReference>
<evidence type="ECO:0000256" key="6">
    <source>
        <dbReference type="ARBA" id="ARBA00022816"/>
    </source>
</evidence>
<dbReference type="PROSITE" id="PS50177">
    <property type="entry name" value="NTF2_DOMAIN"/>
    <property type="match status" value="1"/>
</dbReference>
<dbReference type="CDD" id="cd14273">
    <property type="entry name" value="UBA_TAP-C_like"/>
    <property type="match status" value="1"/>
</dbReference>
<dbReference type="InterPro" id="IPR018222">
    <property type="entry name" value="Nuclear_transport_factor_2_euk"/>
</dbReference>
<organism evidence="11 12">
    <name type="scientific">Spodoptera litura</name>
    <name type="common">Asian cotton leafworm</name>
    <dbReference type="NCBI Taxonomy" id="69820"/>
    <lineage>
        <taxon>Eukaryota</taxon>
        <taxon>Metazoa</taxon>
        <taxon>Ecdysozoa</taxon>
        <taxon>Arthropoda</taxon>
        <taxon>Hexapoda</taxon>
        <taxon>Insecta</taxon>
        <taxon>Pterygota</taxon>
        <taxon>Neoptera</taxon>
        <taxon>Endopterygota</taxon>
        <taxon>Lepidoptera</taxon>
        <taxon>Glossata</taxon>
        <taxon>Ditrysia</taxon>
        <taxon>Noctuoidea</taxon>
        <taxon>Noctuidae</taxon>
        <taxon>Amphipyrinae</taxon>
        <taxon>Spodoptera</taxon>
    </lineage>
</organism>
<dbReference type="PANTHER" id="PTHR10662">
    <property type="entry name" value="NUCLEAR RNA EXPORT FACTOR"/>
    <property type="match status" value="1"/>
</dbReference>
<reference evidence="12 13" key="1">
    <citation type="submission" date="2025-04" db="UniProtKB">
        <authorList>
            <consortium name="RefSeq"/>
        </authorList>
    </citation>
    <scope>IDENTIFICATION</scope>
    <source>
        <strain evidence="12 13">Ishihara</strain>
        <tissue evidence="12 13">Whole body</tissue>
    </source>
</reference>
<dbReference type="Gene3D" id="3.10.450.50">
    <property type="match status" value="1"/>
</dbReference>
<dbReference type="Pfam" id="PF03943">
    <property type="entry name" value="TAP_C"/>
    <property type="match status" value="1"/>
</dbReference>
<keyword evidence="7" id="KW-0539">Nucleus</keyword>
<dbReference type="InterPro" id="IPR005637">
    <property type="entry name" value="TAP_C_dom"/>
</dbReference>
<dbReference type="KEGG" id="sliu:111356422"/>
<evidence type="ECO:0000259" key="9">
    <source>
        <dbReference type="PROSITE" id="PS50177"/>
    </source>
</evidence>
<dbReference type="Pfam" id="PF22602">
    <property type="entry name" value="NXF_NTF2"/>
    <property type="match status" value="1"/>
</dbReference>
<evidence type="ECO:0000256" key="7">
    <source>
        <dbReference type="ARBA" id="ARBA00023242"/>
    </source>
</evidence>
<evidence type="ECO:0000313" key="12">
    <source>
        <dbReference type="RefSeq" id="XP_022826521.1"/>
    </source>
</evidence>
<evidence type="ECO:0000256" key="3">
    <source>
        <dbReference type="ARBA" id="ARBA00022448"/>
    </source>
</evidence>
<dbReference type="InterPro" id="IPR009060">
    <property type="entry name" value="UBA-like_sf"/>
</dbReference>
<dbReference type="InterPro" id="IPR001611">
    <property type="entry name" value="Leu-rich_rpt"/>
</dbReference>
<dbReference type="SUPFAM" id="SSF52058">
    <property type="entry name" value="L domain-like"/>
    <property type="match status" value="1"/>
</dbReference>
<keyword evidence="11" id="KW-1185">Reference proteome</keyword>
<sequence length="937" mass="106787">MAGNYEHVQQNYQEDNMDFSQDDFSVGVTHFGQEDTLGPKPGGNPKTCNPKNTKNNLPILSKKKKIKYLRQLHKSKYRKINKMNAVQPGAGPSNASCMQLQKEGQASTPPPQTTKAPVTGTAIPTLQNSSHVNVKTKISLKQEMMKQRLNWIKPENNQPGSIQATNPGMPPNMVAAPGPMSNLAPAAFETPILQPNVRSTAGSFFKTSVPTQIQQQRRMLDNLGYKTPKGIPRSFLVKQIQTNQETGGQPTTADMPIWPTSTQATATNQTPPILAQPSMVTMPDETNPSTSPIFDQTETDTIQQPYSPSDIYMENANPEPAEETEPSEGNQTNQKRLSAFHRLGPVSQPKKPKLTINLNLNKDQPVREVVDDTDDDPDKYTPTHLRKNIIASTDEIVMKFLTFWPWRKNVGIRKSVTARNSRTAMLIEQEQMEEAYEKDNTFIQIAVKGYPSSWTKEQVLDAVLDSVKEYSLIPCFVEFYQHECKFLTLRTRSALIVLHKTGFYLHKDGVELTVTISLTDLTLNQIDFIPRIILRKRMAMGYLEKKLNVSAFTLQDDISHFLYFPLNRLCNQREFVQLQSVIEWEHLTALDISHNRLSDISGFDLHNVTPKLKHLNLSHNYLDKITVLVNYRSLPLKSIHLEGNPLCLDYIDPQHYIKVLRMIFPAITEIDGVPIHRSGEMPEFRRNYCPDEAKPIVEKFLEIYFPLLDAGPEHRSLMQGMYEDDATLTITYCYKLRYSQTYRQFRNLFLYARFLDEGEVDSVTGAMAITKLVNRWPQTEHDPYSFSVDVISHMPSTTILRVSGMLKLSAETVADDEHLLAFSRTVVLNCEDGDEYKIHNEMVYWDEPTAASARSAFRVNNGLNKQINLKIESTTDNDLRNKYLQIFMKFTTMDKKISERCLEKNDWNFKLALEHFTKLLKSNNLGSLTQEDQTTTS</sequence>
<evidence type="ECO:0000256" key="5">
    <source>
        <dbReference type="ARBA" id="ARBA00022737"/>
    </source>
</evidence>
<dbReference type="GeneID" id="111356422"/>
<proteinExistence type="inferred from homology"/>
<dbReference type="Gene3D" id="1.10.8.10">
    <property type="entry name" value="DNA helicase RuvA subunit, C-terminal domain"/>
    <property type="match status" value="1"/>
</dbReference>
<keyword evidence="6" id="KW-0509">mRNA transport</keyword>
<dbReference type="Pfam" id="PF24048">
    <property type="entry name" value="LRR_NXF1-5"/>
    <property type="match status" value="1"/>
</dbReference>
<dbReference type="Gene3D" id="3.80.10.10">
    <property type="entry name" value="Ribonuclease Inhibitor"/>
    <property type="match status" value="1"/>
</dbReference>
<evidence type="ECO:0000259" key="10">
    <source>
        <dbReference type="PROSITE" id="PS51281"/>
    </source>
</evidence>
<dbReference type="SUPFAM" id="SSF46934">
    <property type="entry name" value="UBA-like"/>
    <property type="match status" value="1"/>
</dbReference>
<evidence type="ECO:0000256" key="2">
    <source>
        <dbReference type="ARBA" id="ARBA00009285"/>
    </source>
</evidence>
<accession>A0A9J7ED65</accession>
<feature type="domain" description="TAP-C" evidence="10">
    <location>
        <begin position="878"/>
        <end position="933"/>
    </location>
</feature>
<dbReference type="Proteomes" id="UP000301870">
    <property type="component" value="Chromosome 23"/>
</dbReference>
<feature type="region of interest" description="Disordered" evidence="8">
    <location>
        <begin position="277"/>
        <end position="333"/>
    </location>
</feature>
<dbReference type="PANTHER" id="PTHR10662:SF22">
    <property type="entry name" value="NUCLEAR RNA EXPORT FACTOR 1"/>
    <property type="match status" value="1"/>
</dbReference>
<evidence type="ECO:0000313" key="13">
    <source>
        <dbReference type="RefSeq" id="XP_022826522.1"/>
    </source>
</evidence>
<feature type="domain" description="NTF2" evidence="9">
    <location>
        <begin position="696"/>
        <end position="845"/>
    </location>
</feature>
<dbReference type="InterPro" id="IPR032710">
    <property type="entry name" value="NTF2-like_dom_sf"/>
</dbReference>
<name>A0A9J7ED65_SPOLT</name>
<gene>
    <name evidence="12 13" type="primary">LOC111356422</name>
</gene>
<dbReference type="GO" id="GO:0016973">
    <property type="term" value="P:poly(A)+ mRNA export from nucleus"/>
    <property type="evidence" value="ECO:0007669"/>
    <property type="project" value="TreeGrafter"/>
</dbReference>
<dbReference type="PROSITE" id="PS51450">
    <property type="entry name" value="LRR"/>
    <property type="match status" value="2"/>
</dbReference>
<keyword evidence="4" id="KW-0433">Leucine-rich repeat</keyword>
<dbReference type="RefSeq" id="XP_022826521.1">
    <property type="nucleotide sequence ID" value="XM_022970753.1"/>
</dbReference>
<evidence type="ECO:0000256" key="4">
    <source>
        <dbReference type="ARBA" id="ARBA00022614"/>
    </source>
</evidence>
<dbReference type="InterPro" id="IPR057125">
    <property type="entry name" value="NXF1/2/3/5-like_LRR"/>
</dbReference>
<dbReference type="SUPFAM" id="SSF54427">
    <property type="entry name" value="NTF2-like"/>
    <property type="match status" value="1"/>
</dbReference>
<comment type="subcellular location">
    <subcellularLocation>
        <location evidence="1">Nucleus</location>
    </subcellularLocation>
</comment>
<feature type="region of interest" description="Disordered" evidence="8">
    <location>
        <begin position="30"/>
        <end position="56"/>
    </location>
</feature>